<organism evidence="2 3">
    <name type="scientific">Rugosimonospora acidiphila</name>
    <dbReference type="NCBI Taxonomy" id="556531"/>
    <lineage>
        <taxon>Bacteria</taxon>
        <taxon>Bacillati</taxon>
        <taxon>Actinomycetota</taxon>
        <taxon>Actinomycetes</taxon>
        <taxon>Micromonosporales</taxon>
        <taxon>Micromonosporaceae</taxon>
        <taxon>Rugosimonospora</taxon>
    </lineage>
</organism>
<evidence type="ECO:0000313" key="3">
    <source>
        <dbReference type="Proteomes" id="UP001501570"/>
    </source>
</evidence>
<name>A0ABP9SU84_9ACTN</name>
<evidence type="ECO:0000256" key="1">
    <source>
        <dbReference type="SAM" id="MobiDB-lite"/>
    </source>
</evidence>
<reference evidence="3" key="1">
    <citation type="journal article" date="2019" name="Int. J. Syst. Evol. Microbiol.">
        <title>The Global Catalogue of Microorganisms (GCM) 10K type strain sequencing project: providing services to taxonomists for standard genome sequencing and annotation.</title>
        <authorList>
            <consortium name="The Broad Institute Genomics Platform"/>
            <consortium name="The Broad Institute Genome Sequencing Center for Infectious Disease"/>
            <person name="Wu L."/>
            <person name="Ma J."/>
        </authorList>
    </citation>
    <scope>NUCLEOTIDE SEQUENCE [LARGE SCALE GENOMIC DNA]</scope>
    <source>
        <strain evidence="3">JCM 18304</strain>
    </source>
</reference>
<dbReference type="Proteomes" id="UP001501570">
    <property type="component" value="Unassembled WGS sequence"/>
</dbReference>
<proteinExistence type="predicted"/>
<keyword evidence="3" id="KW-1185">Reference proteome</keyword>
<comment type="caution">
    <text evidence="2">The sequence shown here is derived from an EMBL/GenBank/DDBJ whole genome shotgun (WGS) entry which is preliminary data.</text>
</comment>
<feature type="compositionally biased region" description="Gly residues" evidence="1">
    <location>
        <begin position="1"/>
        <end position="17"/>
    </location>
</feature>
<dbReference type="EMBL" id="BAABJQ010000049">
    <property type="protein sequence ID" value="GAA5201239.1"/>
    <property type="molecule type" value="Genomic_DNA"/>
</dbReference>
<sequence length="121" mass="13055">MAGRPGGTGGGVAGGTAGASRRQRGWIASMVRMVRIGRGRTWRRRVGETDASRFFAWRPFRERAEWREATRAGATVRLNARSGSARVTPRVDPDQSSDAAGGCHGRLSPMPAEHAVININI</sequence>
<protein>
    <submittedName>
        <fullName evidence="2">Uncharacterized protein</fullName>
    </submittedName>
</protein>
<feature type="region of interest" description="Disordered" evidence="1">
    <location>
        <begin position="1"/>
        <end position="24"/>
    </location>
</feature>
<accession>A0ABP9SU84</accession>
<gene>
    <name evidence="2" type="ORF">GCM10023322_80810</name>
</gene>
<evidence type="ECO:0000313" key="2">
    <source>
        <dbReference type="EMBL" id="GAA5201239.1"/>
    </source>
</evidence>
<feature type="region of interest" description="Disordered" evidence="1">
    <location>
        <begin position="81"/>
        <end position="108"/>
    </location>
</feature>